<feature type="transmembrane region" description="Helical" evidence="7">
    <location>
        <begin position="12"/>
        <end position="37"/>
    </location>
</feature>
<feature type="transmembrane region" description="Helical" evidence="7">
    <location>
        <begin position="365"/>
        <end position="385"/>
    </location>
</feature>
<dbReference type="STRING" id="1212489.Ldro_0652"/>
<dbReference type="GO" id="GO:0005886">
    <property type="term" value="C:plasma membrane"/>
    <property type="evidence" value="ECO:0007669"/>
    <property type="project" value="UniProtKB-SubCell"/>
</dbReference>
<dbReference type="SUPFAM" id="SSF103473">
    <property type="entry name" value="MFS general substrate transporter"/>
    <property type="match status" value="1"/>
</dbReference>
<dbReference type="PROSITE" id="PS50850">
    <property type="entry name" value="MFS"/>
    <property type="match status" value="1"/>
</dbReference>
<feature type="domain" description="Major facilitator superfamily (MFS) profile" evidence="8">
    <location>
        <begin position="8"/>
        <end position="390"/>
    </location>
</feature>
<dbReference type="PANTHER" id="PTHR23517">
    <property type="entry name" value="RESISTANCE PROTEIN MDTM, PUTATIVE-RELATED-RELATED"/>
    <property type="match status" value="1"/>
</dbReference>
<keyword evidence="2" id="KW-0813">Transport</keyword>
<dbReference type="CDD" id="cd17472">
    <property type="entry name" value="MFS_YajR_like"/>
    <property type="match status" value="1"/>
</dbReference>
<comment type="caution">
    <text evidence="9">The sequence shown here is derived from an EMBL/GenBank/DDBJ whole genome shotgun (WGS) entry which is preliminary data.</text>
</comment>
<feature type="transmembrane region" description="Helical" evidence="7">
    <location>
        <begin position="247"/>
        <end position="267"/>
    </location>
</feature>
<feature type="transmembrane region" description="Helical" evidence="7">
    <location>
        <begin position="43"/>
        <end position="63"/>
    </location>
</feature>
<dbReference type="InterPro" id="IPR036259">
    <property type="entry name" value="MFS_trans_sf"/>
</dbReference>
<dbReference type="RefSeq" id="WP_058495005.1">
    <property type="nucleotide sequence ID" value="NZ_CAAAIU010000009.1"/>
</dbReference>
<dbReference type="GO" id="GO:0022857">
    <property type="term" value="F:transmembrane transporter activity"/>
    <property type="evidence" value="ECO:0007669"/>
    <property type="project" value="InterPro"/>
</dbReference>
<evidence type="ECO:0000256" key="7">
    <source>
        <dbReference type="SAM" id="Phobius"/>
    </source>
</evidence>
<dbReference type="PANTHER" id="PTHR23517:SF2">
    <property type="entry name" value="MULTIDRUG RESISTANCE PROTEIN MDTH"/>
    <property type="match status" value="1"/>
</dbReference>
<evidence type="ECO:0000313" key="9">
    <source>
        <dbReference type="EMBL" id="KTC91818.1"/>
    </source>
</evidence>
<feature type="transmembrane region" description="Helical" evidence="7">
    <location>
        <begin position="75"/>
        <end position="94"/>
    </location>
</feature>
<dbReference type="AlphaFoldDB" id="A0A0W0T8D0"/>
<dbReference type="Proteomes" id="UP000054736">
    <property type="component" value="Unassembled WGS sequence"/>
</dbReference>
<keyword evidence="3" id="KW-1003">Cell membrane</keyword>
<gene>
    <name evidence="9" type="primary">yajR</name>
    <name evidence="9" type="ORF">Ldro_0652</name>
</gene>
<feature type="transmembrane region" description="Helical" evidence="7">
    <location>
        <begin position="100"/>
        <end position="119"/>
    </location>
</feature>
<dbReference type="InterPro" id="IPR011701">
    <property type="entry name" value="MFS"/>
</dbReference>
<evidence type="ECO:0000256" key="2">
    <source>
        <dbReference type="ARBA" id="ARBA00022448"/>
    </source>
</evidence>
<dbReference type="EMBL" id="LNXY01000006">
    <property type="protein sequence ID" value="KTC91818.1"/>
    <property type="molecule type" value="Genomic_DNA"/>
</dbReference>
<keyword evidence="5 7" id="KW-1133">Transmembrane helix</keyword>
<dbReference type="InterPro" id="IPR050171">
    <property type="entry name" value="MFS_Transporters"/>
</dbReference>
<evidence type="ECO:0000256" key="4">
    <source>
        <dbReference type="ARBA" id="ARBA00022692"/>
    </source>
</evidence>
<organism evidence="9 10">
    <name type="scientific">Legionella drozanskii LLAP-1</name>
    <dbReference type="NCBI Taxonomy" id="1212489"/>
    <lineage>
        <taxon>Bacteria</taxon>
        <taxon>Pseudomonadati</taxon>
        <taxon>Pseudomonadota</taxon>
        <taxon>Gammaproteobacteria</taxon>
        <taxon>Legionellales</taxon>
        <taxon>Legionellaceae</taxon>
        <taxon>Legionella</taxon>
    </lineage>
</organism>
<feature type="transmembrane region" description="Helical" evidence="7">
    <location>
        <begin position="156"/>
        <end position="181"/>
    </location>
</feature>
<dbReference type="Gene3D" id="1.20.1250.20">
    <property type="entry name" value="MFS general substrate transporter like domains"/>
    <property type="match status" value="1"/>
</dbReference>
<evidence type="ECO:0000256" key="1">
    <source>
        <dbReference type="ARBA" id="ARBA00004651"/>
    </source>
</evidence>
<evidence type="ECO:0000256" key="3">
    <source>
        <dbReference type="ARBA" id="ARBA00022475"/>
    </source>
</evidence>
<feature type="transmembrane region" description="Helical" evidence="7">
    <location>
        <begin position="276"/>
        <end position="293"/>
    </location>
</feature>
<reference evidence="9 10" key="1">
    <citation type="submission" date="2015-11" db="EMBL/GenBank/DDBJ databases">
        <title>Genomic analysis of 38 Legionella species identifies large and diverse effector repertoires.</title>
        <authorList>
            <person name="Burstein D."/>
            <person name="Amaro F."/>
            <person name="Zusman T."/>
            <person name="Lifshitz Z."/>
            <person name="Cohen O."/>
            <person name="Gilbert J.A."/>
            <person name="Pupko T."/>
            <person name="Shuman H.A."/>
            <person name="Segal G."/>
        </authorList>
    </citation>
    <scope>NUCLEOTIDE SEQUENCE [LARGE SCALE GENOMIC DNA]</scope>
    <source>
        <strain evidence="9 10">ATCC 700990</strain>
    </source>
</reference>
<feature type="transmembrane region" description="Helical" evidence="7">
    <location>
        <begin position="216"/>
        <end position="235"/>
    </location>
</feature>
<keyword evidence="6 7" id="KW-0472">Membrane</keyword>
<dbReference type="Pfam" id="PF07690">
    <property type="entry name" value="MFS_1"/>
    <property type="match status" value="1"/>
</dbReference>
<dbReference type="InterPro" id="IPR020846">
    <property type="entry name" value="MFS_dom"/>
</dbReference>
<feature type="transmembrane region" description="Helical" evidence="7">
    <location>
        <begin position="299"/>
        <end position="316"/>
    </location>
</feature>
<evidence type="ECO:0000256" key="6">
    <source>
        <dbReference type="ARBA" id="ARBA00023136"/>
    </source>
</evidence>
<accession>A0A0W0T8D0</accession>
<feature type="transmembrane region" description="Helical" evidence="7">
    <location>
        <begin position="131"/>
        <end position="150"/>
    </location>
</feature>
<protein>
    <submittedName>
        <fullName evidence="9">Transporter, major facilitator family</fullName>
    </submittedName>
</protein>
<comment type="subcellular location">
    <subcellularLocation>
        <location evidence="1">Cell membrane</location>
        <topology evidence="1">Multi-pass membrane protein</topology>
    </subcellularLocation>
</comment>
<name>A0A0W0T8D0_9GAMM</name>
<keyword evidence="4 7" id="KW-0812">Transmembrane</keyword>
<dbReference type="Gene3D" id="3.30.70.100">
    <property type="match status" value="1"/>
</dbReference>
<dbReference type="PATRIC" id="fig|1212489.4.peg.678"/>
<feature type="transmembrane region" description="Helical" evidence="7">
    <location>
        <begin position="337"/>
        <end position="359"/>
    </location>
</feature>
<evidence type="ECO:0000256" key="5">
    <source>
        <dbReference type="ARBA" id="ARBA00022989"/>
    </source>
</evidence>
<dbReference type="OrthoDB" id="9764259at2"/>
<evidence type="ECO:0000259" key="8">
    <source>
        <dbReference type="PROSITE" id="PS50850"/>
    </source>
</evidence>
<keyword evidence="10" id="KW-1185">Reference proteome</keyword>
<sequence length="453" mass="50077">MKHSWLNSVFPIAAIFSFRMLGLFMLIPVFTVFATHLQGATPALIGLALGSYGLSQGILQMPFGMLSDRFGRKPILTIGLLFFVFGSIMGALSHSIYTMILARTLQGTGAIGSVLIALLADLTPDEQRTKAMAVIGMTIGLSFSLAMVLSPALTHYYGLAGIFYLTAVLALLGLFLLHTVIPTPKKERFHIDSEADSSLFKTVLQNTHLQRLNAGIFFQHFILTATFYAIPFLLQKQIKLGNLAEQWHFYLPLMIVSFLVMVPFILLAEKKRQMKFVFLLSVFIILVAQFFLALMSQHWLSLCVLMFLYFAAFNILEALLPSLVSKQAGPTSKGTAMGVYSSSQFLGIFVGGLAAGILYQFAGNVGIFFCNAAISLFWLTISLFMKPEAYLSALILSYPSPVKNEADLIKQLKKLPGLKDALIAKEERVIYVRVNKAIYQSGSAEKILRDFNT</sequence>
<evidence type="ECO:0000313" key="10">
    <source>
        <dbReference type="Proteomes" id="UP000054736"/>
    </source>
</evidence>
<proteinExistence type="predicted"/>